<proteinExistence type="predicted"/>
<reference evidence="2" key="1">
    <citation type="submission" date="2018-08" db="EMBL/GenBank/DDBJ databases">
        <authorList>
            <person name="Chevrot R."/>
        </authorList>
    </citation>
    <scope>NUCLEOTIDE SEQUENCE [LARGE SCALE GENOMIC DNA]</scope>
</reference>
<dbReference type="Proteomes" id="UP000304148">
    <property type="component" value="Chromosome"/>
</dbReference>
<protein>
    <submittedName>
        <fullName evidence="1">Uncharacterized protein</fullName>
    </submittedName>
</protein>
<evidence type="ECO:0000313" key="2">
    <source>
        <dbReference type="Proteomes" id="UP000304148"/>
    </source>
</evidence>
<name>A0A383RDN1_PAEAL</name>
<evidence type="ECO:0000313" key="1">
    <source>
        <dbReference type="EMBL" id="SYX85197.1"/>
    </source>
</evidence>
<dbReference type="EMBL" id="LS992241">
    <property type="protein sequence ID" value="SYX85197.1"/>
    <property type="molecule type" value="Genomic_DNA"/>
</dbReference>
<organism evidence="1 2">
    <name type="scientific">Paenibacillus alvei</name>
    <name type="common">Bacillus alvei</name>
    <dbReference type="NCBI Taxonomy" id="44250"/>
    <lineage>
        <taxon>Bacteria</taxon>
        <taxon>Bacillati</taxon>
        <taxon>Bacillota</taxon>
        <taxon>Bacilli</taxon>
        <taxon>Bacillales</taxon>
        <taxon>Paenibacillaceae</taxon>
        <taxon>Paenibacillus</taxon>
    </lineage>
</organism>
<accession>A0A383RDN1</accession>
<dbReference type="AlphaFoldDB" id="A0A383RDN1"/>
<sequence length="103" mass="10807">MRSVASQTFVLADARCLHLTTAMVVPVADVTLVEDAMVDVMATVADTTATATDVASVMAAAIPATATTVVVVAIAAQDVLTTTRTVISATNRTRHIRMMNVFR</sequence>
<gene>
    <name evidence="1" type="ORF">PBLR_13619</name>
</gene>